<dbReference type="Gene3D" id="2.60.120.10">
    <property type="entry name" value="Jelly Rolls"/>
    <property type="match status" value="1"/>
</dbReference>
<dbReference type="InterPro" id="IPR014710">
    <property type="entry name" value="RmlC-like_jellyroll"/>
</dbReference>
<dbReference type="Pfam" id="PF02311">
    <property type="entry name" value="AraC_binding"/>
    <property type="match status" value="1"/>
</dbReference>
<evidence type="ECO:0000259" key="4">
    <source>
        <dbReference type="PROSITE" id="PS01124"/>
    </source>
</evidence>
<dbReference type="InterPro" id="IPR037923">
    <property type="entry name" value="HTH-like"/>
</dbReference>
<reference evidence="5 6" key="1">
    <citation type="submission" date="2023-07" db="EMBL/GenBank/DDBJ databases">
        <title>Genomic Encyclopedia of Type Strains, Phase IV (KMG-IV): sequencing the most valuable type-strain genomes for metagenomic binning, comparative biology and taxonomic classification.</title>
        <authorList>
            <person name="Goeker M."/>
        </authorList>
    </citation>
    <scope>NUCLEOTIDE SEQUENCE [LARGE SCALE GENOMIC DNA]</scope>
    <source>
        <strain evidence="5 6">DSM 16980</strain>
    </source>
</reference>
<dbReference type="PROSITE" id="PS01124">
    <property type="entry name" value="HTH_ARAC_FAMILY_2"/>
    <property type="match status" value="1"/>
</dbReference>
<dbReference type="InterPro" id="IPR003313">
    <property type="entry name" value="AraC-bd"/>
</dbReference>
<proteinExistence type="predicted"/>
<name>A0ABT9Y8K4_9FIRM</name>
<keyword evidence="1" id="KW-0805">Transcription regulation</keyword>
<dbReference type="SMART" id="SM00342">
    <property type="entry name" value="HTH_ARAC"/>
    <property type="match status" value="1"/>
</dbReference>
<dbReference type="InterPro" id="IPR020449">
    <property type="entry name" value="Tscrpt_reg_AraC-type_HTH"/>
</dbReference>
<dbReference type="Pfam" id="PF12833">
    <property type="entry name" value="HTH_18"/>
    <property type="match status" value="1"/>
</dbReference>
<evidence type="ECO:0000313" key="5">
    <source>
        <dbReference type="EMBL" id="MDQ0204170.1"/>
    </source>
</evidence>
<comment type="caution">
    <text evidence="5">The sequence shown here is derived from an EMBL/GenBank/DDBJ whole genome shotgun (WGS) entry which is preliminary data.</text>
</comment>
<organism evidence="5 6">
    <name type="scientific">Pectinatus haikarae</name>
    <dbReference type="NCBI Taxonomy" id="349096"/>
    <lineage>
        <taxon>Bacteria</taxon>
        <taxon>Bacillati</taxon>
        <taxon>Bacillota</taxon>
        <taxon>Negativicutes</taxon>
        <taxon>Selenomonadales</taxon>
        <taxon>Selenomonadaceae</taxon>
        <taxon>Pectinatus</taxon>
    </lineage>
</organism>
<keyword evidence="6" id="KW-1185">Reference proteome</keyword>
<sequence length="300" mass="34679">MTVVYYNKKLFQSGFEKNIRLLYVCKADRTQTKIPTALHSHEENLELLYVYAGKGVFRIENQLFHITAGDLLIYNQGVLHDEWSDPEKGMEFFNCGLSGVQLDGLKPGHLISDGISPVLHCQALAGRVENIFESMHEQISEDRTHAEIFCQYAVSALMILLVYQAPWENITQKSKKDTFILYLKEYMDNHYLTDINIDALAKMIHMSPSNLTHQFKKRIGFSPIQYIIHRRIGKAQSLLISTDKSITEISMFIGYDNVSYFNNLFKRIVGMAPKTYRKCRVGEIQYKNLDYLCKLTIKNK</sequence>
<accession>A0ABT9Y8K4</accession>
<feature type="domain" description="HTH araC/xylS-type" evidence="4">
    <location>
        <begin position="181"/>
        <end position="279"/>
    </location>
</feature>
<evidence type="ECO:0000256" key="2">
    <source>
        <dbReference type="ARBA" id="ARBA00023125"/>
    </source>
</evidence>
<evidence type="ECO:0000256" key="3">
    <source>
        <dbReference type="ARBA" id="ARBA00023163"/>
    </source>
</evidence>
<evidence type="ECO:0000313" key="6">
    <source>
        <dbReference type="Proteomes" id="UP001239167"/>
    </source>
</evidence>
<dbReference type="PANTHER" id="PTHR43280:SF2">
    <property type="entry name" value="HTH-TYPE TRANSCRIPTIONAL REGULATOR EXSA"/>
    <property type="match status" value="1"/>
</dbReference>
<keyword evidence="2" id="KW-0238">DNA-binding</keyword>
<dbReference type="InterPro" id="IPR018060">
    <property type="entry name" value="HTH_AraC"/>
</dbReference>
<gene>
    <name evidence="5" type="ORF">J2S01_001895</name>
</gene>
<dbReference type="PANTHER" id="PTHR43280">
    <property type="entry name" value="ARAC-FAMILY TRANSCRIPTIONAL REGULATOR"/>
    <property type="match status" value="1"/>
</dbReference>
<dbReference type="RefSeq" id="WP_196605589.1">
    <property type="nucleotide sequence ID" value="NZ_CP116940.1"/>
</dbReference>
<evidence type="ECO:0000256" key="1">
    <source>
        <dbReference type="ARBA" id="ARBA00023015"/>
    </source>
</evidence>
<dbReference type="Proteomes" id="UP001239167">
    <property type="component" value="Unassembled WGS sequence"/>
</dbReference>
<dbReference type="InterPro" id="IPR009057">
    <property type="entry name" value="Homeodomain-like_sf"/>
</dbReference>
<keyword evidence="3" id="KW-0804">Transcription</keyword>
<dbReference type="EMBL" id="JAUSUE010000013">
    <property type="protein sequence ID" value="MDQ0204170.1"/>
    <property type="molecule type" value="Genomic_DNA"/>
</dbReference>
<dbReference type="Gene3D" id="1.10.10.60">
    <property type="entry name" value="Homeodomain-like"/>
    <property type="match status" value="2"/>
</dbReference>
<dbReference type="SUPFAM" id="SSF51215">
    <property type="entry name" value="Regulatory protein AraC"/>
    <property type="match status" value="1"/>
</dbReference>
<protein>
    <submittedName>
        <fullName evidence="5">AraC-like DNA-binding protein</fullName>
    </submittedName>
</protein>
<dbReference type="PRINTS" id="PR00032">
    <property type="entry name" value="HTHARAC"/>
</dbReference>
<dbReference type="SUPFAM" id="SSF46689">
    <property type="entry name" value="Homeodomain-like"/>
    <property type="match status" value="2"/>
</dbReference>